<dbReference type="AlphaFoldDB" id="A0A9J6FY64"/>
<dbReference type="EMBL" id="JABSTR010000004">
    <property type="protein sequence ID" value="KAH9367763.1"/>
    <property type="molecule type" value="Genomic_DNA"/>
</dbReference>
<protein>
    <submittedName>
        <fullName evidence="1">Uncharacterized protein</fullName>
    </submittedName>
</protein>
<dbReference type="SMR" id="A0A9J6FY64"/>
<dbReference type="GO" id="GO:0140359">
    <property type="term" value="F:ABC-type transporter activity"/>
    <property type="evidence" value="ECO:0007669"/>
    <property type="project" value="InterPro"/>
</dbReference>
<dbReference type="Gene3D" id="3.40.50.300">
    <property type="entry name" value="P-loop containing nucleotide triphosphate hydrolases"/>
    <property type="match status" value="1"/>
</dbReference>
<evidence type="ECO:0000313" key="2">
    <source>
        <dbReference type="Proteomes" id="UP000821853"/>
    </source>
</evidence>
<dbReference type="GO" id="GO:0016020">
    <property type="term" value="C:membrane"/>
    <property type="evidence" value="ECO:0007669"/>
    <property type="project" value="InterPro"/>
</dbReference>
<accession>A0A9J6FY64</accession>
<organism evidence="1 2">
    <name type="scientific">Haemaphysalis longicornis</name>
    <name type="common">Bush tick</name>
    <dbReference type="NCBI Taxonomy" id="44386"/>
    <lineage>
        <taxon>Eukaryota</taxon>
        <taxon>Metazoa</taxon>
        <taxon>Ecdysozoa</taxon>
        <taxon>Arthropoda</taxon>
        <taxon>Chelicerata</taxon>
        <taxon>Arachnida</taxon>
        <taxon>Acari</taxon>
        <taxon>Parasitiformes</taxon>
        <taxon>Ixodida</taxon>
        <taxon>Ixodoidea</taxon>
        <taxon>Ixodidae</taxon>
        <taxon>Haemaphysalinae</taxon>
        <taxon>Haemaphysalis</taxon>
    </lineage>
</organism>
<dbReference type="InterPro" id="IPR027417">
    <property type="entry name" value="P-loop_NTPase"/>
</dbReference>
<proteinExistence type="predicted"/>
<reference evidence="1 2" key="1">
    <citation type="journal article" date="2020" name="Cell">
        <title>Large-Scale Comparative Analyses of Tick Genomes Elucidate Their Genetic Diversity and Vector Capacities.</title>
        <authorList>
            <consortium name="Tick Genome and Microbiome Consortium (TIGMIC)"/>
            <person name="Jia N."/>
            <person name="Wang J."/>
            <person name="Shi W."/>
            <person name="Du L."/>
            <person name="Sun Y."/>
            <person name="Zhan W."/>
            <person name="Jiang J.F."/>
            <person name="Wang Q."/>
            <person name="Zhang B."/>
            <person name="Ji P."/>
            <person name="Bell-Sakyi L."/>
            <person name="Cui X.M."/>
            <person name="Yuan T.T."/>
            <person name="Jiang B.G."/>
            <person name="Yang W.F."/>
            <person name="Lam T.T."/>
            <person name="Chang Q.C."/>
            <person name="Ding S.J."/>
            <person name="Wang X.J."/>
            <person name="Zhu J.G."/>
            <person name="Ruan X.D."/>
            <person name="Zhao L."/>
            <person name="Wei J.T."/>
            <person name="Ye R.Z."/>
            <person name="Que T.C."/>
            <person name="Du C.H."/>
            <person name="Zhou Y.H."/>
            <person name="Cheng J.X."/>
            <person name="Dai P.F."/>
            <person name="Guo W.B."/>
            <person name="Han X.H."/>
            <person name="Huang E.J."/>
            <person name="Li L.F."/>
            <person name="Wei W."/>
            <person name="Gao Y.C."/>
            <person name="Liu J.Z."/>
            <person name="Shao H.Z."/>
            <person name="Wang X."/>
            <person name="Wang C.C."/>
            <person name="Yang T.C."/>
            <person name="Huo Q.B."/>
            <person name="Li W."/>
            <person name="Chen H.Y."/>
            <person name="Chen S.E."/>
            <person name="Zhou L.G."/>
            <person name="Ni X.B."/>
            <person name="Tian J.H."/>
            <person name="Sheng Y."/>
            <person name="Liu T."/>
            <person name="Pan Y.S."/>
            <person name="Xia L.Y."/>
            <person name="Li J."/>
            <person name="Zhao F."/>
            <person name="Cao W.C."/>
        </authorList>
    </citation>
    <scope>NUCLEOTIDE SEQUENCE [LARGE SCALE GENOMIC DNA]</scope>
    <source>
        <strain evidence="1">HaeL-2018</strain>
    </source>
</reference>
<dbReference type="PANTHER" id="PTHR19229">
    <property type="entry name" value="ATP-BINDING CASSETTE TRANSPORTER SUBFAMILY A ABCA"/>
    <property type="match status" value="1"/>
</dbReference>
<dbReference type="OrthoDB" id="6512899at2759"/>
<dbReference type="PANTHER" id="PTHR19229:SF250">
    <property type="entry name" value="ABC TRANSPORTER DOMAIN-CONTAINING PROTEIN-RELATED"/>
    <property type="match status" value="1"/>
</dbReference>
<comment type="caution">
    <text evidence="1">The sequence shown here is derived from an EMBL/GenBank/DDBJ whole genome shotgun (WGS) entry which is preliminary data.</text>
</comment>
<evidence type="ECO:0000313" key="1">
    <source>
        <dbReference type="EMBL" id="KAH9367763.1"/>
    </source>
</evidence>
<dbReference type="SUPFAM" id="SSF52540">
    <property type="entry name" value="P-loop containing nucleoside triphosphate hydrolases"/>
    <property type="match status" value="1"/>
</dbReference>
<dbReference type="InterPro" id="IPR026082">
    <property type="entry name" value="ABCA"/>
</dbReference>
<sequence length="175" mass="19460">MGFPSVVFLDEPYAGVDVISRNNMRETMNELKESTNTSIVLTSHNMAECELSCDRIGIMVKGQMTCIGTLQHLKTKFGKGITIQFVVPLGSEVNPADLNKAVSAAISGAKQLDAENRLEYFLDQRPAWSALFGRVSALQKEFQFEHVIVTDTNLEELFLGFAKKAREDAELEIKD</sequence>
<dbReference type="VEuPathDB" id="VectorBase:HLOH_055208"/>
<name>A0A9J6FY64_HAELO</name>
<gene>
    <name evidence="1" type="ORF">HPB48_017014</name>
</gene>
<dbReference type="Proteomes" id="UP000821853">
    <property type="component" value="Chromosome 2"/>
</dbReference>
<dbReference type="GO" id="GO:0005319">
    <property type="term" value="F:lipid transporter activity"/>
    <property type="evidence" value="ECO:0007669"/>
    <property type="project" value="TreeGrafter"/>
</dbReference>
<keyword evidence="2" id="KW-1185">Reference proteome</keyword>
<dbReference type="OMA" id="DVKFIEC"/>